<sequence>ILDANFDRTTKALSSARARKNAMSPACWPPFDVLVLVFELLAAERPAGLASHPGNVDGDVRKAMLGWIAVTHVCSRWRQVALDAHALWAKPTCDLGPMWLDRMVARSRNVPLSL</sequence>
<reference evidence="1" key="1">
    <citation type="submission" date="2021-03" db="EMBL/GenBank/DDBJ databases">
        <authorList>
            <consortium name="DOE Joint Genome Institute"/>
            <person name="Ahrendt S."/>
            <person name="Looney B.P."/>
            <person name="Miyauchi S."/>
            <person name="Morin E."/>
            <person name="Drula E."/>
            <person name="Courty P.E."/>
            <person name="Chicoki N."/>
            <person name="Fauchery L."/>
            <person name="Kohler A."/>
            <person name="Kuo A."/>
            <person name="Labutti K."/>
            <person name="Pangilinan J."/>
            <person name="Lipzen A."/>
            <person name="Riley R."/>
            <person name="Andreopoulos W."/>
            <person name="He G."/>
            <person name="Johnson J."/>
            <person name="Barry K.W."/>
            <person name="Grigoriev I.V."/>
            <person name="Nagy L."/>
            <person name="Hibbett D."/>
            <person name="Henrissat B."/>
            <person name="Matheny P.B."/>
            <person name="Labbe J."/>
            <person name="Martin F."/>
        </authorList>
    </citation>
    <scope>NUCLEOTIDE SEQUENCE</scope>
    <source>
        <strain evidence="1">HHB10654</strain>
    </source>
</reference>
<feature type="non-terminal residue" evidence="1">
    <location>
        <position position="114"/>
    </location>
</feature>
<accession>A0ACB8STZ9</accession>
<dbReference type="EMBL" id="MU277226">
    <property type="protein sequence ID" value="KAI0059430.1"/>
    <property type="molecule type" value="Genomic_DNA"/>
</dbReference>
<evidence type="ECO:0000313" key="2">
    <source>
        <dbReference type="Proteomes" id="UP000814140"/>
    </source>
</evidence>
<comment type="caution">
    <text evidence="1">The sequence shown here is derived from an EMBL/GenBank/DDBJ whole genome shotgun (WGS) entry which is preliminary data.</text>
</comment>
<dbReference type="Proteomes" id="UP000814140">
    <property type="component" value="Unassembled WGS sequence"/>
</dbReference>
<reference evidence="1" key="2">
    <citation type="journal article" date="2022" name="New Phytol.">
        <title>Evolutionary transition to the ectomycorrhizal habit in the genomes of a hyperdiverse lineage of mushroom-forming fungi.</title>
        <authorList>
            <person name="Looney B."/>
            <person name="Miyauchi S."/>
            <person name="Morin E."/>
            <person name="Drula E."/>
            <person name="Courty P.E."/>
            <person name="Kohler A."/>
            <person name="Kuo A."/>
            <person name="LaButti K."/>
            <person name="Pangilinan J."/>
            <person name="Lipzen A."/>
            <person name="Riley R."/>
            <person name="Andreopoulos W."/>
            <person name="He G."/>
            <person name="Johnson J."/>
            <person name="Nolan M."/>
            <person name="Tritt A."/>
            <person name="Barry K.W."/>
            <person name="Grigoriev I.V."/>
            <person name="Nagy L.G."/>
            <person name="Hibbett D."/>
            <person name="Henrissat B."/>
            <person name="Matheny P.B."/>
            <person name="Labbe J."/>
            <person name="Martin F.M."/>
        </authorList>
    </citation>
    <scope>NUCLEOTIDE SEQUENCE</scope>
    <source>
        <strain evidence="1">HHB10654</strain>
    </source>
</reference>
<feature type="non-terminal residue" evidence="1">
    <location>
        <position position="1"/>
    </location>
</feature>
<organism evidence="1 2">
    <name type="scientific">Artomyces pyxidatus</name>
    <dbReference type="NCBI Taxonomy" id="48021"/>
    <lineage>
        <taxon>Eukaryota</taxon>
        <taxon>Fungi</taxon>
        <taxon>Dikarya</taxon>
        <taxon>Basidiomycota</taxon>
        <taxon>Agaricomycotina</taxon>
        <taxon>Agaricomycetes</taxon>
        <taxon>Russulales</taxon>
        <taxon>Auriscalpiaceae</taxon>
        <taxon>Artomyces</taxon>
    </lineage>
</organism>
<gene>
    <name evidence="1" type="ORF">BV25DRAFT_1788720</name>
</gene>
<keyword evidence="2" id="KW-1185">Reference proteome</keyword>
<evidence type="ECO:0000313" key="1">
    <source>
        <dbReference type="EMBL" id="KAI0059430.1"/>
    </source>
</evidence>
<name>A0ACB8STZ9_9AGAM</name>
<proteinExistence type="predicted"/>
<protein>
    <submittedName>
        <fullName evidence="1">Uncharacterized protein</fullName>
    </submittedName>
</protein>